<organism evidence="1 2">
    <name type="scientific">Granulicella arctica</name>
    <dbReference type="NCBI Taxonomy" id="940613"/>
    <lineage>
        <taxon>Bacteria</taxon>
        <taxon>Pseudomonadati</taxon>
        <taxon>Acidobacteriota</taxon>
        <taxon>Terriglobia</taxon>
        <taxon>Terriglobales</taxon>
        <taxon>Acidobacteriaceae</taxon>
        <taxon>Granulicella</taxon>
    </lineage>
</organism>
<name>A0A7Y9PDB2_9BACT</name>
<keyword evidence="2" id="KW-1185">Reference proteome</keyword>
<sequence>MCLLQITGAPKRFGHVYMGTHGRRIFDDDPSLTLVASGLLGCIASRGIFLVQGQA</sequence>
<evidence type="ECO:0000313" key="2">
    <source>
        <dbReference type="Proteomes" id="UP000589520"/>
    </source>
</evidence>
<dbReference type="Proteomes" id="UP000589520">
    <property type="component" value="Unassembled WGS sequence"/>
</dbReference>
<dbReference type="AlphaFoldDB" id="A0A7Y9PDB2"/>
<protein>
    <submittedName>
        <fullName evidence="1">Uncharacterized protein</fullName>
    </submittedName>
</protein>
<gene>
    <name evidence="1" type="ORF">HDF17_000112</name>
</gene>
<evidence type="ECO:0000313" key="1">
    <source>
        <dbReference type="EMBL" id="NYF77825.1"/>
    </source>
</evidence>
<accession>A0A7Y9PDB2</accession>
<proteinExistence type="predicted"/>
<comment type="caution">
    <text evidence="1">The sequence shown here is derived from an EMBL/GenBank/DDBJ whole genome shotgun (WGS) entry which is preliminary data.</text>
</comment>
<reference evidence="1 2" key="1">
    <citation type="submission" date="2020-07" db="EMBL/GenBank/DDBJ databases">
        <title>Genomic Encyclopedia of Type Strains, Phase IV (KMG-V): Genome sequencing to study the core and pangenomes of soil and plant-associated prokaryotes.</title>
        <authorList>
            <person name="Whitman W."/>
        </authorList>
    </citation>
    <scope>NUCLEOTIDE SEQUENCE [LARGE SCALE GENOMIC DNA]</scope>
    <source>
        <strain evidence="1 2">X4EP2</strain>
    </source>
</reference>
<dbReference type="EMBL" id="JACCCW010000001">
    <property type="protein sequence ID" value="NYF77825.1"/>
    <property type="molecule type" value="Genomic_DNA"/>
</dbReference>